<keyword evidence="4" id="KW-0221">Differentiation</keyword>
<dbReference type="CDD" id="cd22028">
    <property type="entry name" value="HMG-box_SoxA_SoxB_SoxG"/>
    <property type="match status" value="1"/>
</dbReference>
<dbReference type="Proteomes" id="UP000504615">
    <property type="component" value="Unplaced"/>
</dbReference>
<dbReference type="SUPFAM" id="SSF47095">
    <property type="entry name" value="HMG-box"/>
    <property type="match status" value="1"/>
</dbReference>
<dbReference type="Gene3D" id="1.10.30.10">
    <property type="entry name" value="High mobility group box domain"/>
    <property type="match status" value="1"/>
</dbReference>
<dbReference type="InterPro" id="IPR050140">
    <property type="entry name" value="SRY-related_HMG-box_TF-like"/>
</dbReference>
<evidence type="ECO:0000259" key="14">
    <source>
        <dbReference type="PROSITE" id="PS50118"/>
    </source>
</evidence>
<evidence type="ECO:0000256" key="10">
    <source>
        <dbReference type="ARBA" id="ARBA00023242"/>
    </source>
</evidence>
<keyword evidence="15" id="KW-1185">Reference proteome</keyword>
<dbReference type="InterPro" id="IPR036910">
    <property type="entry name" value="HMG_box_dom_sf"/>
</dbReference>
<keyword evidence="10 13" id="KW-0539">Nucleus</keyword>
<comment type="subcellular location">
    <subcellularLocation>
        <location evidence="1">Nucleus speckle</location>
    </subcellularLocation>
</comment>
<keyword evidence="5" id="KW-0112">Calmodulin-binding</keyword>
<reference evidence="16" key="1">
    <citation type="submission" date="2025-08" db="UniProtKB">
        <authorList>
            <consortium name="RefSeq"/>
        </authorList>
    </citation>
    <scope>IDENTIFICATION</scope>
</reference>
<dbReference type="PROSITE" id="PS50118">
    <property type="entry name" value="HMG_BOX_2"/>
    <property type="match status" value="1"/>
</dbReference>
<evidence type="ECO:0000313" key="15">
    <source>
        <dbReference type="Proteomes" id="UP000504615"/>
    </source>
</evidence>
<proteinExistence type="inferred from homology"/>
<comment type="similarity">
    <text evidence="2">Belongs to the SRY family.</text>
</comment>
<dbReference type="GO" id="GO:0030154">
    <property type="term" value="P:cell differentiation"/>
    <property type="evidence" value="ECO:0007669"/>
    <property type="project" value="UniProtKB-KW"/>
</dbReference>
<organism evidence="15 16">
    <name type="scientific">Pogonomyrmex barbatus</name>
    <name type="common">red harvester ant</name>
    <dbReference type="NCBI Taxonomy" id="144034"/>
    <lineage>
        <taxon>Eukaryota</taxon>
        <taxon>Metazoa</taxon>
        <taxon>Ecdysozoa</taxon>
        <taxon>Arthropoda</taxon>
        <taxon>Hexapoda</taxon>
        <taxon>Insecta</taxon>
        <taxon>Pterygota</taxon>
        <taxon>Neoptera</taxon>
        <taxon>Endopterygota</taxon>
        <taxon>Hymenoptera</taxon>
        <taxon>Apocrita</taxon>
        <taxon>Aculeata</taxon>
        <taxon>Formicoidea</taxon>
        <taxon>Formicidae</taxon>
        <taxon>Myrmicinae</taxon>
        <taxon>Pogonomyrmex</taxon>
    </lineage>
</organism>
<sequence>MTRFVLNQDVSYDSCSGASLNLDASSNKFGFDMLPSHYPPMYYPFSNTISPDVTKAIRDTGQQIPMQQEEHIKRPMNAFMVWSRQKRKEIAMENPKMHNSQISKILGATWKTLTDEDKTPFVEQAKYLRSQHMKDYPNYKYRPRKKLKAGSAVKSVSGMCIPTRPCTSFPLSSVYPTPIVTPPAIHHPLSYHPYHGTVHFKAANPNSPSTSATIADGNNNASLDSLYHFYSMSSTVGNATTLSHLNPLFSSSHHTLGANSLHSQLMFSPSPGPNSAVVNNYDTSISQSTSLPMQPPGTTSTLDPDMFHRFDAYSQ</sequence>
<dbReference type="Pfam" id="PF00505">
    <property type="entry name" value="HMG_box"/>
    <property type="match status" value="1"/>
</dbReference>
<dbReference type="PANTHER" id="PTHR10270">
    <property type="entry name" value="SOX TRANSCRIPTION FACTOR"/>
    <property type="match status" value="1"/>
</dbReference>
<dbReference type="GeneID" id="105434010"/>
<feature type="domain" description="HMG box" evidence="14">
    <location>
        <begin position="72"/>
        <end position="140"/>
    </location>
</feature>
<dbReference type="AlphaFoldDB" id="A0A6I9XP52"/>
<feature type="DNA-binding region" description="HMG box" evidence="13">
    <location>
        <begin position="72"/>
        <end position="140"/>
    </location>
</feature>
<evidence type="ECO:0000256" key="4">
    <source>
        <dbReference type="ARBA" id="ARBA00022782"/>
    </source>
</evidence>
<evidence type="ECO:0000256" key="11">
    <source>
        <dbReference type="ARBA" id="ARBA00032498"/>
    </source>
</evidence>
<name>A0A6I9XP52_9HYME</name>
<dbReference type="GO" id="GO:0001228">
    <property type="term" value="F:DNA-binding transcription activator activity, RNA polymerase II-specific"/>
    <property type="evidence" value="ECO:0007669"/>
    <property type="project" value="TreeGrafter"/>
</dbReference>
<keyword evidence="7 13" id="KW-0238">DNA-binding</keyword>
<protein>
    <recommendedName>
        <fullName evidence="3">Sex-determining region Y protein</fullName>
    </recommendedName>
    <alternativeName>
        <fullName evidence="11">Testis-determining factor</fullName>
    </alternativeName>
</protein>
<evidence type="ECO:0000256" key="3">
    <source>
        <dbReference type="ARBA" id="ARBA00019052"/>
    </source>
</evidence>
<dbReference type="GO" id="GO:0005516">
    <property type="term" value="F:calmodulin binding"/>
    <property type="evidence" value="ECO:0007669"/>
    <property type="project" value="UniProtKB-KW"/>
</dbReference>
<dbReference type="GO" id="GO:0016607">
    <property type="term" value="C:nuclear speck"/>
    <property type="evidence" value="ECO:0007669"/>
    <property type="project" value="UniProtKB-SubCell"/>
</dbReference>
<dbReference type="GO" id="GO:0000978">
    <property type="term" value="F:RNA polymerase II cis-regulatory region sequence-specific DNA binding"/>
    <property type="evidence" value="ECO:0007669"/>
    <property type="project" value="TreeGrafter"/>
</dbReference>
<dbReference type="FunFam" id="1.10.30.10:FF:000002">
    <property type="entry name" value="transcription factor Sox-2"/>
    <property type="match status" value="1"/>
</dbReference>
<evidence type="ECO:0000313" key="16">
    <source>
        <dbReference type="RefSeq" id="XP_011647863.1"/>
    </source>
</evidence>
<dbReference type="SMART" id="SM00398">
    <property type="entry name" value="HMG"/>
    <property type="match status" value="1"/>
</dbReference>
<evidence type="ECO:0000256" key="6">
    <source>
        <dbReference type="ARBA" id="ARBA00022928"/>
    </source>
</evidence>
<evidence type="ECO:0000256" key="1">
    <source>
        <dbReference type="ARBA" id="ARBA00004324"/>
    </source>
</evidence>
<keyword evidence="6" id="KW-0726">Sexual differentiation</keyword>
<dbReference type="GO" id="GO:0007548">
    <property type="term" value="P:sex differentiation"/>
    <property type="evidence" value="ECO:0007669"/>
    <property type="project" value="UniProtKB-KW"/>
</dbReference>
<evidence type="ECO:0000256" key="7">
    <source>
        <dbReference type="ARBA" id="ARBA00023125"/>
    </source>
</evidence>
<evidence type="ECO:0000256" key="12">
    <source>
        <dbReference type="ARBA" id="ARBA00045821"/>
    </source>
</evidence>
<dbReference type="OrthoDB" id="6247875at2759"/>
<accession>A0A6I9XP52</accession>
<dbReference type="InterPro" id="IPR009071">
    <property type="entry name" value="HMG_box_dom"/>
</dbReference>
<dbReference type="RefSeq" id="XP_011647863.1">
    <property type="nucleotide sequence ID" value="XM_011649561.1"/>
</dbReference>
<evidence type="ECO:0000256" key="2">
    <source>
        <dbReference type="ARBA" id="ARBA00005998"/>
    </source>
</evidence>
<dbReference type="PANTHER" id="PTHR10270:SF161">
    <property type="entry name" value="SEX-DETERMINING REGION Y PROTEIN"/>
    <property type="match status" value="1"/>
</dbReference>
<dbReference type="KEGG" id="pbar:105434010"/>
<evidence type="ECO:0000256" key="13">
    <source>
        <dbReference type="PROSITE-ProRule" id="PRU00267"/>
    </source>
</evidence>
<evidence type="ECO:0000256" key="5">
    <source>
        <dbReference type="ARBA" id="ARBA00022860"/>
    </source>
</evidence>
<keyword evidence="8" id="KW-0010">Activator</keyword>
<comment type="function">
    <text evidence="12">Transcriptional regulator that controls a genetic switch in male development. It is necessary and sufficient for initiating male sex determination by directing the development of supporting cell precursors (pre-Sertoli cells) as Sertoli rather than granulosa cells. Involved in different aspects of gene regulation including promoter activation or repression. Binds to the DNA consensus sequence 5'-[AT]AACAA[AT]-3'. SRY HMG box recognizes DNA by partial intercalation in the minor groove and promotes DNA bending. Also involved in pre-mRNA splicing. In male adult brain involved in the maintenance of motor functions of dopaminergic neurons.</text>
</comment>
<evidence type="ECO:0000256" key="8">
    <source>
        <dbReference type="ARBA" id="ARBA00023159"/>
    </source>
</evidence>
<evidence type="ECO:0000256" key="9">
    <source>
        <dbReference type="ARBA" id="ARBA00023163"/>
    </source>
</evidence>
<gene>
    <name evidence="16" type="primary">LOC105434010</name>
</gene>
<keyword evidence="9" id="KW-0804">Transcription</keyword>